<evidence type="ECO:0000259" key="1">
    <source>
        <dbReference type="Pfam" id="PF09851"/>
    </source>
</evidence>
<keyword evidence="3" id="KW-1185">Reference proteome</keyword>
<dbReference type="InterPro" id="IPR018649">
    <property type="entry name" value="SHOCT"/>
</dbReference>
<comment type="caution">
    <text evidence="2">The sequence shown here is derived from an EMBL/GenBank/DDBJ whole genome shotgun (WGS) entry which is preliminary data.</text>
</comment>
<name>A0ABV8UNS6_9PROT</name>
<evidence type="ECO:0000313" key="3">
    <source>
        <dbReference type="Proteomes" id="UP001595799"/>
    </source>
</evidence>
<dbReference type="Proteomes" id="UP001595799">
    <property type="component" value="Unassembled WGS sequence"/>
</dbReference>
<protein>
    <submittedName>
        <fullName evidence="2">SHOCT domain-containing protein</fullName>
    </submittedName>
</protein>
<dbReference type="EMBL" id="JBHSCW010000007">
    <property type="protein sequence ID" value="MFC4352575.1"/>
    <property type="molecule type" value="Genomic_DNA"/>
</dbReference>
<accession>A0ABV8UNS6</accession>
<sequence length="64" mass="6980">MALVITLLYIGVQLLGAALILRAFGLVPGGRPATHEQAEALLRTRLDSGEITAAEFEKRLQRLH</sequence>
<proteinExistence type="predicted"/>
<gene>
    <name evidence="2" type="ORF">ACFOW6_13570</name>
</gene>
<dbReference type="Pfam" id="PF09851">
    <property type="entry name" value="SHOCT"/>
    <property type="match status" value="1"/>
</dbReference>
<dbReference type="RefSeq" id="WP_382422926.1">
    <property type="nucleotide sequence ID" value="NZ_JBHSCW010000007.1"/>
</dbReference>
<evidence type="ECO:0000313" key="2">
    <source>
        <dbReference type="EMBL" id="MFC4352575.1"/>
    </source>
</evidence>
<organism evidence="2 3">
    <name type="scientific">Fodinicurvata halophila</name>
    <dbReference type="NCBI Taxonomy" id="1419723"/>
    <lineage>
        <taxon>Bacteria</taxon>
        <taxon>Pseudomonadati</taxon>
        <taxon>Pseudomonadota</taxon>
        <taxon>Alphaproteobacteria</taxon>
        <taxon>Rhodospirillales</taxon>
        <taxon>Rhodovibrionaceae</taxon>
        <taxon>Fodinicurvata</taxon>
    </lineage>
</organism>
<reference evidence="3" key="1">
    <citation type="journal article" date="2019" name="Int. J. Syst. Evol. Microbiol.">
        <title>The Global Catalogue of Microorganisms (GCM) 10K type strain sequencing project: providing services to taxonomists for standard genome sequencing and annotation.</title>
        <authorList>
            <consortium name="The Broad Institute Genomics Platform"/>
            <consortium name="The Broad Institute Genome Sequencing Center for Infectious Disease"/>
            <person name="Wu L."/>
            <person name="Ma J."/>
        </authorList>
    </citation>
    <scope>NUCLEOTIDE SEQUENCE [LARGE SCALE GENOMIC DNA]</scope>
    <source>
        <strain evidence="3">CECT 8472</strain>
    </source>
</reference>
<feature type="domain" description="SHOCT" evidence="1">
    <location>
        <begin position="38"/>
        <end position="63"/>
    </location>
</feature>